<accession>A0A9D4GM78</accession>
<gene>
    <name evidence="1" type="ORF">DPMN_117938</name>
</gene>
<reference evidence="1" key="1">
    <citation type="journal article" date="2019" name="bioRxiv">
        <title>The Genome of the Zebra Mussel, Dreissena polymorpha: A Resource for Invasive Species Research.</title>
        <authorList>
            <person name="McCartney M.A."/>
            <person name="Auch B."/>
            <person name="Kono T."/>
            <person name="Mallez S."/>
            <person name="Zhang Y."/>
            <person name="Obille A."/>
            <person name="Becker A."/>
            <person name="Abrahante J.E."/>
            <person name="Garbe J."/>
            <person name="Badalamenti J.P."/>
            <person name="Herman A."/>
            <person name="Mangelson H."/>
            <person name="Liachko I."/>
            <person name="Sullivan S."/>
            <person name="Sone E.D."/>
            <person name="Koren S."/>
            <person name="Silverstein K.A.T."/>
            <person name="Beckman K.B."/>
            <person name="Gohl D.M."/>
        </authorList>
    </citation>
    <scope>NUCLEOTIDE SEQUENCE</scope>
    <source>
        <strain evidence="1">Duluth1</strain>
        <tissue evidence="1">Whole animal</tissue>
    </source>
</reference>
<proteinExistence type="predicted"/>
<protein>
    <submittedName>
        <fullName evidence="1">Uncharacterized protein</fullName>
    </submittedName>
</protein>
<sequence>MSAGSATTGGGAGGRISVTYTTSSEFTGSWTTYGGKSTHSYGGAGTVYVVAVTKKFLYVDNKEPYPVPVIM</sequence>
<reference evidence="1" key="2">
    <citation type="submission" date="2020-11" db="EMBL/GenBank/DDBJ databases">
        <authorList>
            <person name="McCartney M.A."/>
            <person name="Auch B."/>
            <person name="Kono T."/>
            <person name="Mallez S."/>
            <person name="Becker A."/>
            <person name="Gohl D.M."/>
            <person name="Silverstein K.A.T."/>
            <person name="Koren S."/>
            <person name="Bechman K.B."/>
            <person name="Herman A."/>
            <person name="Abrahante J.E."/>
            <person name="Garbe J."/>
        </authorList>
    </citation>
    <scope>NUCLEOTIDE SEQUENCE</scope>
    <source>
        <strain evidence="1">Duluth1</strain>
        <tissue evidence="1">Whole animal</tissue>
    </source>
</reference>
<organism evidence="1 2">
    <name type="scientific">Dreissena polymorpha</name>
    <name type="common">Zebra mussel</name>
    <name type="synonym">Mytilus polymorpha</name>
    <dbReference type="NCBI Taxonomy" id="45954"/>
    <lineage>
        <taxon>Eukaryota</taxon>
        <taxon>Metazoa</taxon>
        <taxon>Spiralia</taxon>
        <taxon>Lophotrochozoa</taxon>
        <taxon>Mollusca</taxon>
        <taxon>Bivalvia</taxon>
        <taxon>Autobranchia</taxon>
        <taxon>Heteroconchia</taxon>
        <taxon>Euheterodonta</taxon>
        <taxon>Imparidentia</taxon>
        <taxon>Neoheterodontei</taxon>
        <taxon>Myida</taxon>
        <taxon>Dreissenoidea</taxon>
        <taxon>Dreissenidae</taxon>
        <taxon>Dreissena</taxon>
    </lineage>
</organism>
<dbReference type="AlphaFoldDB" id="A0A9D4GM78"/>
<name>A0A9D4GM78_DREPO</name>
<evidence type="ECO:0000313" key="2">
    <source>
        <dbReference type="Proteomes" id="UP000828390"/>
    </source>
</evidence>
<dbReference type="EMBL" id="JAIWYP010000005">
    <property type="protein sequence ID" value="KAH3816422.1"/>
    <property type="molecule type" value="Genomic_DNA"/>
</dbReference>
<keyword evidence="2" id="KW-1185">Reference proteome</keyword>
<comment type="caution">
    <text evidence="1">The sequence shown here is derived from an EMBL/GenBank/DDBJ whole genome shotgun (WGS) entry which is preliminary data.</text>
</comment>
<evidence type="ECO:0000313" key="1">
    <source>
        <dbReference type="EMBL" id="KAH3816422.1"/>
    </source>
</evidence>
<dbReference type="Proteomes" id="UP000828390">
    <property type="component" value="Unassembled WGS sequence"/>
</dbReference>